<dbReference type="OrthoDB" id="105697at2157"/>
<dbReference type="EMBL" id="SNYS01000005">
    <property type="protein sequence ID" value="TDQ71130.1"/>
    <property type="molecule type" value="Genomic_DNA"/>
</dbReference>
<evidence type="ECO:0000259" key="2">
    <source>
        <dbReference type="Pfam" id="PF00582"/>
    </source>
</evidence>
<dbReference type="SUPFAM" id="SSF52402">
    <property type="entry name" value="Adenine nucleotide alpha hydrolases-like"/>
    <property type="match status" value="1"/>
</dbReference>
<dbReference type="AlphaFoldDB" id="A0A484F5T1"/>
<feature type="domain" description="UspA" evidence="2">
    <location>
        <begin position="6"/>
        <end position="143"/>
    </location>
</feature>
<comment type="caution">
    <text evidence="3">The sequence shown here is derived from an EMBL/GenBank/DDBJ whole genome shotgun (WGS) entry which is preliminary data.</text>
</comment>
<dbReference type="PANTHER" id="PTHR46268">
    <property type="entry name" value="STRESS RESPONSE PROTEIN NHAX"/>
    <property type="match status" value="1"/>
</dbReference>
<evidence type="ECO:0000313" key="3">
    <source>
        <dbReference type="EMBL" id="TDQ71130.1"/>
    </source>
</evidence>
<dbReference type="CDD" id="cd00293">
    <property type="entry name" value="USP-like"/>
    <property type="match status" value="1"/>
</dbReference>
<sequence length="151" mass="16110">MTENLYHTIVVGTDGTEYAKKAINTAVGLAGLTGAKLYAIYVSDVSNITPTSVEWEMVAENIKLESEAAFEYVREKAGAANVEFETVSLSGAAAQEIVQYANQINADLIVVGATGKKAIERLILGSVSEKVIRNAKQQVLVVRSDGSEVSE</sequence>
<gene>
    <name evidence="3" type="ORF">C7391_0230</name>
</gene>
<evidence type="ECO:0000313" key="4">
    <source>
        <dbReference type="Proteomes" id="UP000294855"/>
    </source>
</evidence>
<dbReference type="PRINTS" id="PR01438">
    <property type="entry name" value="UNVRSLSTRESS"/>
</dbReference>
<dbReference type="Gene3D" id="3.40.50.620">
    <property type="entry name" value="HUPs"/>
    <property type="match status" value="1"/>
</dbReference>
<protein>
    <submittedName>
        <fullName evidence="3">Nucleotide-binding universal stress UspA family protein</fullName>
    </submittedName>
</protein>
<organism evidence="3 4">
    <name type="scientific">Methanimicrococcus blatticola</name>
    <dbReference type="NCBI Taxonomy" id="91560"/>
    <lineage>
        <taxon>Archaea</taxon>
        <taxon>Methanobacteriati</taxon>
        <taxon>Methanobacteriota</taxon>
        <taxon>Stenosarchaea group</taxon>
        <taxon>Methanomicrobia</taxon>
        <taxon>Methanosarcinales</taxon>
        <taxon>Methanosarcinaceae</taxon>
        <taxon>Methanimicrococcus</taxon>
    </lineage>
</organism>
<reference evidence="3 4" key="1">
    <citation type="submission" date="2019-03" db="EMBL/GenBank/DDBJ databases">
        <title>Genomic Encyclopedia of Type Strains, Phase IV (KMG-IV): sequencing the most valuable type-strain genomes for metagenomic binning, comparative biology and taxonomic classification.</title>
        <authorList>
            <person name="Goeker M."/>
        </authorList>
    </citation>
    <scope>NUCLEOTIDE SEQUENCE [LARGE SCALE GENOMIC DNA]</scope>
    <source>
        <strain evidence="3 4">DSM 13328</strain>
    </source>
</reference>
<dbReference type="InterPro" id="IPR006016">
    <property type="entry name" value="UspA"/>
</dbReference>
<dbReference type="Proteomes" id="UP000294855">
    <property type="component" value="Unassembled WGS sequence"/>
</dbReference>
<evidence type="ECO:0000256" key="1">
    <source>
        <dbReference type="ARBA" id="ARBA00008791"/>
    </source>
</evidence>
<accession>A0A484F5T1</accession>
<dbReference type="InterPro" id="IPR006015">
    <property type="entry name" value="Universal_stress_UspA"/>
</dbReference>
<dbReference type="RefSeq" id="WP_133516708.1">
    <property type="nucleotide sequence ID" value="NZ_JAHDUW010000001.1"/>
</dbReference>
<keyword evidence="4" id="KW-1185">Reference proteome</keyword>
<dbReference type="PANTHER" id="PTHR46268:SF6">
    <property type="entry name" value="UNIVERSAL STRESS PROTEIN UP12"/>
    <property type="match status" value="1"/>
</dbReference>
<dbReference type="InterPro" id="IPR014729">
    <property type="entry name" value="Rossmann-like_a/b/a_fold"/>
</dbReference>
<comment type="similarity">
    <text evidence="1">Belongs to the universal stress protein A family.</text>
</comment>
<name>A0A484F5T1_9EURY</name>
<dbReference type="Pfam" id="PF00582">
    <property type="entry name" value="Usp"/>
    <property type="match status" value="1"/>
</dbReference>
<proteinExistence type="inferred from homology"/>